<dbReference type="PANTHER" id="PTHR35601">
    <property type="entry name" value="TOXIN RELE"/>
    <property type="match status" value="1"/>
</dbReference>
<dbReference type="NCBIfam" id="TIGR02385">
    <property type="entry name" value="RelE_StbE"/>
    <property type="match status" value="1"/>
</dbReference>
<comment type="similarity">
    <text evidence="1">Belongs to the RelE toxin family.</text>
</comment>
<evidence type="ECO:0000313" key="3">
    <source>
        <dbReference type="EMBL" id="WGE09028.1"/>
    </source>
</evidence>
<dbReference type="Proteomes" id="UP001222296">
    <property type="component" value="Chromosome"/>
</dbReference>
<dbReference type="RefSeq" id="WP_279378316.1">
    <property type="nucleotide sequence ID" value="NZ_CP121769.1"/>
</dbReference>
<dbReference type="SUPFAM" id="SSF143011">
    <property type="entry name" value="RelE-like"/>
    <property type="match status" value="1"/>
</dbReference>
<evidence type="ECO:0000256" key="1">
    <source>
        <dbReference type="ARBA" id="ARBA00006226"/>
    </source>
</evidence>
<organism evidence="3 4">
    <name type="scientific">Glaesserella parasuis</name>
    <name type="common">Haemophilus parasuis</name>
    <dbReference type="NCBI Taxonomy" id="738"/>
    <lineage>
        <taxon>Bacteria</taxon>
        <taxon>Pseudomonadati</taxon>
        <taxon>Pseudomonadota</taxon>
        <taxon>Gammaproteobacteria</taxon>
        <taxon>Pasteurellales</taxon>
        <taxon>Pasteurellaceae</taxon>
        <taxon>Glaesserella</taxon>
    </lineage>
</organism>
<evidence type="ECO:0000256" key="2">
    <source>
        <dbReference type="ARBA" id="ARBA00022649"/>
    </source>
</evidence>
<dbReference type="AlphaFoldDB" id="A0AAJ6D8V3"/>
<gene>
    <name evidence="3" type="ORF">QBL01_07105</name>
</gene>
<protein>
    <submittedName>
        <fullName evidence="3">Type II toxin-antitoxin system RelE/ParE family toxin</fullName>
    </submittedName>
</protein>
<proteinExistence type="inferred from homology"/>
<name>A0AAJ6D8V3_GLAPU</name>
<accession>A0AAJ6D8V3</accession>
<sequence length="99" mass="11375">MSLTWNVILAETAKKQLAKLAKKNPQQAQQIIRYLKTLATLENPRDRGKGLVGDLSGMWRYRVGDYRIICHIDNGELLITALEIGHRREIIINQNRNAH</sequence>
<reference evidence="3" key="1">
    <citation type="submission" date="2023-04" db="EMBL/GenBank/DDBJ databases">
        <title>Molecular characterization of the Integrative and Conjugative elements harboring multidrug-resistance gene from Glaesserella (Haemophilus) parasuis.</title>
        <authorList>
            <person name="Che Y."/>
            <person name="Zhou L."/>
        </authorList>
    </citation>
    <scope>NUCLEOTIDE SEQUENCE</scope>
    <source>
        <strain evidence="3">Z44</strain>
    </source>
</reference>
<dbReference type="InterPro" id="IPR007712">
    <property type="entry name" value="RelE/ParE_toxin"/>
</dbReference>
<dbReference type="InterPro" id="IPR035093">
    <property type="entry name" value="RelE/ParE_toxin_dom_sf"/>
</dbReference>
<keyword evidence="2" id="KW-1277">Toxin-antitoxin system</keyword>
<evidence type="ECO:0000313" key="4">
    <source>
        <dbReference type="Proteomes" id="UP001222296"/>
    </source>
</evidence>
<dbReference type="Pfam" id="PF05016">
    <property type="entry name" value="ParE_toxin"/>
    <property type="match status" value="1"/>
</dbReference>
<dbReference type="EMBL" id="CP121769">
    <property type="protein sequence ID" value="WGE09028.1"/>
    <property type="molecule type" value="Genomic_DNA"/>
</dbReference>
<dbReference type="Gene3D" id="3.30.2310.20">
    <property type="entry name" value="RelE-like"/>
    <property type="match status" value="1"/>
</dbReference>
<dbReference type="PANTHER" id="PTHR35601:SF1">
    <property type="entry name" value="TOXIN RELE"/>
    <property type="match status" value="1"/>
</dbReference>